<sequence>MGGFLALSGACFALLVVLQSVTCVISLRAHRFRIVDQVWGSGLALVSILCALIGTGDLPRRILLAIVVTVWGARLTAHIARRARGTDEDPRYAELVAGKSAAAAAGAVFGIQCVAQWFISLPIQVAACSGPPSGLAWLIVSAGGAVAVAGMVVESIADRQLKAFKADHDIHGCIMDQGLWGWSRHPNYFGDALVWVGVYLVAVAVWPGPLTVLSPAAMVWFLVVATGARRLERHLASRPGYAAYQERTSFFVPRPPDRSRITRPTPKS</sequence>
<dbReference type="Proteomes" id="UP000320244">
    <property type="component" value="Unassembled WGS sequence"/>
</dbReference>
<keyword evidence="1" id="KW-1133">Transmembrane helix</keyword>
<feature type="transmembrane region" description="Helical" evidence="1">
    <location>
        <begin position="101"/>
        <end position="123"/>
    </location>
</feature>
<dbReference type="Pfam" id="PF06966">
    <property type="entry name" value="DUF1295"/>
    <property type="match status" value="1"/>
</dbReference>
<gene>
    <name evidence="2" type="ORF">FGL98_10575</name>
</gene>
<dbReference type="PANTHER" id="PTHR32251:SF17">
    <property type="entry name" value="STEROID 5-ALPHA REDUCTASE C-TERMINAL DOMAIN-CONTAINING PROTEIN"/>
    <property type="match status" value="1"/>
</dbReference>
<keyword evidence="1" id="KW-0812">Transmembrane</keyword>
<reference evidence="2 3" key="2">
    <citation type="submission" date="2019-08" db="EMBL/GenBank/DDBJ databases">
        <title>Jejuicoccus antrihumi gen. nov., sp. nov., a new member of the family Dermacoccaceae isolated from a cave.</title>
        <authorList>
            <person name="Schumann P."/>
            <person name="Kim I.S."/>
        </authorList>
    </citation>
    <scope>NUCLEOTIDE SEQUENCE [LARGE SCALE GENOMIC DNA]</scope>
    <source>
        <strain evidence="2 3">C5-26</strain>
    </source>
</reference>
<feature type="transmembrane region" description="Helical" evidence="1">
    <location>
        <begin position="62"/>
        <end position="80"/>
    </location>
</feature>
<dbReference type="PROSITE" id="PS50244">
    <property type="entry name" value="S5A_REDUCTASE"/>
    <property type="match status" value="1"/>
</dbReference>
<dbReference type="RefSeq" id="WP_146316728.1">
    <property type="nucleotide sequence ID" value="NZ_VCQV01000012.1"/>
</dbReference>
<feature type="transmembrane region" description="Helical" evidence="1">
    <location>
        <begin position="188"/>
        <end position="206"/>
    </location>
</feature>
<dbReference type="EMBL" id="VCQV01000012">
    <property type="protein sequence ID" value="TWP36394.1"/>
    <property type="molecule type" value="Genomic_DNA"/>
</dbReference>
<dbReference type="Gene3D" id="1.20.120.1630">
    <property type="match status" value="1"/>
</dbReference>
<evidence type="ECO:0000256" key="1">
    <source>
        <dbReference type="SAM" id="Phobius"/>
    </source>
</evidence>
<dbReference type="InterPro" id="IPR010721">
    <property type="entry name" value="UstE-like"/>
</dbReference>
<evidence type="ECO:0000313" key="2">
    <source>
        <dbReference type="EMBL" id="TWP36394.1"/>
    </source>
</evidence>
<keyword evidence="3" id="KW-1185">Reference proteome</keyword>
<dbReference type="AlphaFoldDB" id="A0A563E3C5"/>
<name>A0A563E3C5_9MICO</name>
<evidence type="ECO:0000313" key="3">
    <source>
        <dbReference type="Proteomes" id="UP000320244"/>
    </source>
</evidence>
<dbReference type="GO" id="GO:0016020">
    <property type="term" value="C:membrane"/>
    <property type="evidence" value="ECO:0007669"/>
    <property type="project" value="TreeGrafter"/>
</dbReference>
<feature type="transmembrane region" description="Helical" evidence="1">
    <location>
        <begin position="38"/>
        <end position="56"/>
    </location>
</feature>
<proteinExistence type="predicted"/>
<feature type="transmembrane region" description="Helical" evidence="1">
    <location>
        <begin position="6"/>
        <end position="26"/>
    </location>
</feature>
<keyword evidence="1" id="KW-0472">Membrane</keyword>
<organism evidence="2 3">
    <name type="scientific">Leekyejoonella antrihumi</name>
    <dbReference type="NCBI Taxonomy" id="1660198"/>
    <lineage>
        <taxon>Bacteria</taxon>
        <taxon>Bacillati</taxon>
        <taxon>Actinomycetota</taxon>
        <taxon>Actinomycetes</taxon>
        <taxon>Micrococcales</taxon>
        <taxon>Dermacoccaceae</taxon>
        <taxon>Leekyejoonella</taxon>
    </lineage>
</organism>
<comment type="caution">
    <text evidence="2">The sequence shown here is derived from an EMBL/GenBank/DDBJ whole genome shotgun (WGS) entry which is preliminary data.</text>
</comment>
<dbReference type="OrthoDB" id="9779233at2"/>
<feature type="transmembrane region" description="Helical" evidence="1">
    <location>
        <begin position="135"/>
        <end position="153"/>
    </location>
</feature>
<dbReference type="PANTHER" id="PTHR32251">
    <property type="entry name" value="3-OXO-5-ALPHA-STEROID 4-DEHYDROGENASE"/>
    <property type="match status" value="1"/>
</dbReference>
<accession>A0A563E3C5</accession>
<protein>
    <submittedName>
        <fullName evidence="2">DUF1295 domain-containing protein</fullName>
    </submittedName>
</protein>
<reference evidence="2 3" key="1">
    <citation type="submission" date="2019-05" db="EMBL/GenBank/DDBJ databases">
        <authorList>
            <person name="Lee S.D."/>
        </authorList>
    </citation>
    <scope>NUCLEOTIDE SEQUENCE [LARGE SCALE GENOMIC DNA]</scope>
    <source>
        <strain evidence="2 3">C5-26</strain>
    </source>
</reference>